<feature type="transmembrane region" description="Helical" evidence="4">
    <location>
        <begin position="6"/>
        <end position="25"/>
    </location>
</feature>
<name>A0ABN9NCA6_9MYCO</name>
<evidence type="ECO:0000256" key="1">
    <source>
        <dbReference type="ARBA" id="ARBA00001974"/>
    </source>
</evidence>
<dbReference type="PANTHER" id="PTHR43004">
    <property type="entry name" value="TRK SYSTEM POTASSIUM UPTAKE PROTEIN"/>
    <property type="match status" value="1"/>
</dbReference>
<dbReference type="InterPro" id="IPR036188">
    <property type="entry name" value="FAD/NAD-bd_sf"/>
</dbReference>
<keyword evidence="2" id="KW-0285">Flavoprotein</keyword>
<evidence type="ECO:0000259" key="5">
    <source>
        <dbReference type="Pfam" id="PF01494"/>
    </source>
</evidence>
<dbReference type="SUPFAM" id="SSF51905">
    <property type="entry name" value="FAD/NAD(P)-binding domain"/>
    <property type="match status" value="1"/>
</dbReference>
<dbReference type="EMBL" id="OY726398">
    <property type="protein sequence ID" value="CAJ1502164.1"/>
    <property type="molecule type" value="Genomic_DNA"/>
</dbReference>
<evidence type="ECO:0000256" key="3">
    <source>
        <dbReference type="ARBA" id="ARBA00022827"/>
    </source>
</evidence>
<keyword evidence="7" id="KW-1185">Reference proteome</keyword>
<reference evidence="6 7" key="1">
    <citation type="submission" date="2023-08" db="EMBL/GenBank/DDBJ databases">
        <authorList>
            <person name="Folkvardsen B D."/>
            <person name="Norman A."/>
        </authorList>
    </citation>
    <scope>NUCLEOTIDE SEQUENCE [LARGE SCALE GENOMIC DNA]</scope>
    <source>
        <strain evidence="6 7">Mu0102</strain>
    </source>
</reference>
<dbReference type="PROSITE" id="PS51257">
    <property type="entry name" value="PROKAR_LIPOPROTEIN"/>
    <property type="match status" value="1"/>
</dbReference>
<dbReference type="Gene3D" id="3.50.50.60">
    <property type="entry name" value="FAD/NAD(P)-binding domain"/>
    <property type="match status" value="1"/>
</dbReference>
<keyword evidence="4" id="KW-0472">Membrane</keyword>
<evidence type="ECO:0000256" key="2">
    <source>
        <dbReference type="ARBA" id="ARBA00022630"/>
    </source>
</evidence>
<dbReference type="Pfam" id="PF01494">
    <property type="entry name" value="FAD_binding_3"/>
    <property type="match status" value="1"/>
</dbReference>
<dbReference type="PANTHER" id="PTHR43004:SF19">
    <property type="entry name" value="BINDING MONOOXYGENASE, PUTATIVE (JCVI)-RELATED"/>
    <property type="match status" value="1"/>
</dbReference>
<keyword evidence="6" id="KW-0560">Oxidoreductase</keyword>
<dbReference type="PRINTS" id="PR00420">
    <property type="entry name" value="RNGMNOXGNASE"/>
</dbReference>
<keyword evidence="4" id="KW-1133">Transmembrane helix</keyword>
<protein>
    <submittedName>
        <fullName evidence="6">FAD-dependent monooxygenase</fullName>
    </submittedName>
</protein>
<dbReference type="RefSeq" id="WP_308486424.1">
    <property type="nucleotide sequence ID" value="NZ_OY726398.1"/>
</dbReference>
<dbReference type="Proteomes" id="UP001190464">
    <property type="component" value="Chromosome"/>
</dbReference>
<keyword evidence="4" id="KW-0812">Transmembrane</keyword>
<dbReference type="GO" id="GO:0004497">
    <property type="term" value="F:monooxygenase activity"/>
    <property type="evidence" value="ECO:0007669"/>
    <property type="project" value="UniProtKB-KW"/>
</dbReference>
<dbReference type="Gene3D" id="3.30.9.10">
    <property type="entry name" value="D-Amino Acid Oxidase, subunit A, domain 2"/>
    <property type="match status" value="1"/>
</dbReference>
<organism evidence="6 7">
    <name type="scientific">[Mycobacterium] holstebronense</name>
    <dbReference type="NCBI Taxonomy" id="3064288"/>
    <lineage>
        <taxon>Bacteria</taxon>
        <taxon>Bacillati</taxon>
        <taxon>Actinomycetota</taxon>
        <taxon>Actinomycetes</taxon>
        <taxon>Mycobacteriales</taxon>
        <taxon>Mycobacteriaceae</taxon>
        <taxon>Mycolicibacterium</taxon>
    </lineage>
</organism>
<gene>
    <name evidence="6" type="ORF">MU0102_001668</name>
</gene>
<evidence type="ECO:0000256" key="4">
    <source>
        <dbReference type="SAM" id="Phobius"/>
    </source>
</evidence>
<accession>A0ABN9NCA6</accession>
<evidence type="ECO:0000313" key="7">
    <source>
        <dbReference type="Proteomes" id="UP001190464"/>
    </source>
</evidence>
<keyword evidence="6" id="KW-0503">Monooxygenase</keyword>
<sequence length="530" mass="57082">MTDNRVPVLIVGAGAGGLSACALLAKHGVRSLVIEKRREIFIYPKARNLSFRSLEILRGLGLADQVHAVADGVSDMLTKTTLTSAQDRRAFDLDAVFAPFAGTSPEPSAQYCPQSALEPMLLEHIRGQGSEVRYGTELCSFEQDDTGVTAVVRNLDTGSTEVVRADYLIAADGVRSPAREALGIPTSGHGALPIYVVFIYFRGPWRQFVPQLGDGDAIQVANDDVDGIFLPVRDDFGMFLTTYLPGRGETAEQFTPDHCRQLLTRAIGAHIDIEIVEVTPWQPYERVANQFRCGRVFLVGDSAHAMPPFKAGGANCAIQSAHNLAWKLAAVLAGKADPLLLDTYHAERHPVGRFSARQSLTGPVLPLLRLDDTGSGLSPGEEEPMFALLIGHRYWSTAVLTDEPPPPDPSAVSLVSDLHGQPGTRVPHVWLTHGGQRVSTLDLLGPGFTVLTGSDGQRWRSAATQTSKALGIALTVHRIADKRWARATGLAPDGAVLIRPDDFVGWRADALPADPDFALQRALSAILAHG</sequence>
<dbReference type="Pfam" id="PF21274">
    <property type="entry name" value="Rng_hyd_C"/>
    <property type="match status" value="1"/>
</dbReference>
<comment type="cofactor">
    <cofactor evidence="1">
        <name>FAD</name>
        <dbReference type="ChEBI" id="CHEBI:57692"/>
    </cofactor>
</comment>
<keyword evidence="3" id="KW-0274">FAD</keyword>
<proteinExistence type="predicted"/>
<feature type="domain" description="FAD-binding" evidence="5">
    <location>
        <begin position="6"/>
        <end position="353"/>
    </location>
</feature>
<evidence type="ECO:0000313" key="6">
    <source>
        <dbReference type="EMBL" id="CAJ1502164.1"/>
    </source>
</evidence>
<dbReference type="InterPro" id="IPR050641">
    <property type="entry name" value="RIFMO-like"/>
</dbReference>
<dbReference type="InterPro" id="IPR002938">
    <property type="entry name" value="FAD-bd"/>
</dbReference>
<dbReference type="Gene3D" id="3.40.30.120">
    <property type="match status" value="1"/>
</dbReference>